<dbReference type="NCBIfam" id="NF003740">
    <property type="entry name" value="PRK05337.1"/>
    <property type="match status" value="1"/>
</dbReference>
<dbReference type="SUPFAM" id="SSF51445">
    <property type="entry name" value="(Trans)glycosidases"/>
    <property type="match status" value="1"/>
</dbReference>
<dbReference type="Pfam" id="PF00933">
    <property type="entry name" value="Glyco_hydro_3"/>
    <property type="match status" value="1"/>
</dbReference>
<gene>
    <name evidence="6" type="ORF">KFL_007960040</name>
</gene>
<dbReference type="Proteomes" id="UP000054558">
    <property type="component" value="Unassembled WGS sequence"/>
</dbReference>
<feature type="compositionally biased region" description="Basic and acidic residues" evidence="4">
    <location>
        <begin position="463"/>
        <end position="476"/>
    </location>
</feature>
<evidence type="ECO:0000256" key="1">
    <source>
        <dbReference type="ARBA" id="ARBA00005336"/>
    </source>
</evidence>
<feature type="compositionally biased region" description="Low complexity" evidence="4">
    <location>
        <begin position="64"/>
        <end position="75"/>
    </location>
</feature>
<evidence type="ECO:0000259" key="5">
    <source>
        <dbReference type="Pfam" id="PF00933"/>
    </source>
</evidence>
<evidence type="ECO:0000256" key="3">
    <source>
        <dbReference type="ARBA" id="ARBA00023295"/>
    </source>
</evidence>
<dbReference type="InterPro" id="IPR001764">
    <property type="entry name" value="Glyco_hydro_3_N"/>
</dbReference>
<dbReference type="AlphaFoldDB" id="A0A1Y1IPT2"/>
<name>A0A1Y1IPT2_KLENI</name>
<feature type="domain" description="Glycoside hydrolase family 3 N-terminal" evidence="5">
    <location>
        <begin position="115"/>
        <end position="418"/>
    </location>
</feature>
<sequence>MDTSQEPPPDTAELQSRANTYIETPLETKPAPELDPEPSDVGTSEGAVESMGPDTRTLHETREPPSSNAPSEAPAIEPNKLAQEGRSQNLPSTEDLQSIAARLIVFGFTGKGPTLNKHAKNMIARGAGGVILFSRNFADPPQVAELAANLKREAGSRPLLVMVDQEGGRVQRLGPPFTVVPPARTIGAAGDPSTAEAAGRVLGKELRAVNVDMDLAPVMDVDTNPLNPVIGSRSFGTSPEVVSEMGYAVIRGLQQEGVAACAKHFPGHGDTEQDSHLSLPHVHHDRERLERVELPPFAAAISADVASILVAHVAVPALAAAPSEAALPASLSRGALHYLRHTLHFDGVIATDCLEMGAIAQSYGIAEAAAAGLAAGCDMFLVCHTEEKQVAAIEGIAAAVEAGHVPLKRLREAQWRIGQLASTYCRPAPSLSDPVETAYREALVGSVGSRAHKEAIAEIVKQAQERTQGEGGRTESGDDIAPEDDLVKQSGT</sequence>
<comment type="similarity">
    <text evidence="1">Belongs to the glycosyl hydrolase 3 family.</text>
</comment>
<feature type="compositionally biased region" description="Pro residues" evidence="4">
    <location>
        <begin position="1"/>
        <end position="10"/>
    </location>
</feature>
<dbReference type="GO" id="GO:0004553">
    <property type="term" value="F:hydrolase activity, hydrolyzing O-glycosyl compounds"/>
    <property type="evidence" value="ECO:0007669"/>
    <property type="project" value="InterPro"/>
</dbReference>
<dbReference type="InterPro" id="IPR050226">
    <property type="entry name" value="NagZ_Beta-hexosaminidase"/>
</dbReference>
<dbReference type="OMA" id="WQMAAEM"/>
<evidence type="ECO:0000256" key="4">
    <source>
        <dbReference type="SAM" id="MobiDB-lite"/>
    </source>
</evidence>
<dbReference type="InterPro" id="IPR036962">
    <property type="entry name" value="Glyco_hydro_3_N_sf"/>
</dbReference>
<protein>
    <submittedName>
        <fullName evidence="6">Glycoside hydrolase family 3 domain protein</fullName>
    </submittedName>
</protein>
<feature type="region of interest" description="Disordered" evidence="4">
    <location>
        <begin position="1"/>
        <end position="75"/>
    </location>
</feature>
<feature type="compositionally biased region" description="Polar residues" evidence="4">
    <location>
        <begin position="13"/>
        <end position="22"/>
    </location>
</feature>
<dbReference type="OrthoDB" id="2016932at2759"/>
<dbReference type="PANTHER" id="PTHR30480">
    <property type="entry name" value="BETA-HEXOSAMINIDASE-RELATED"/>
    <property type="match status" value="1"/>
</dbReference>
<feature type="region of interest" description="Disordered" evidence="4">
    <location>
        <begin position="461"/>
        <end position="492"/>
    </location>
</feature>
<dbReference type="PANTHER" id="PTHR30480:SF16">
    <property type="entry name" value="GLYCOSIDE HYDROLASE FAMILY 3 DOMAIN PROTEIN"/>
    <property type="match status" value="1"/>
</dbReference>
<dbReference type="GO" id="GO:0005975">
    <property type="term" value="P:carbohydrate metabolic process"/>
    <property type="evidence" value="ECO:0007669"/>
    <property type="project" value="InterPro"/>
</dbReference>
<accession>A0A1Y1IPT2</accession>
<proteinExistence type="inferred from homology"/>
<keyword evidence="3" id="KW-0326">Glycosidase</keyword>
<dbReference type="EMBL" id="DF237745">
    <property type="protein sequence ID" value="GAQ91499.1"/>
    <property type="molecule type" value="Genomic_DNA"/>
</dbReference>
<evidence type="ECO:0000256" key="2">
    <source>
        <dbReference type="ARBA" id="ARBA00022801"/>
    </source>
</evidence>
<keyword evidence="7" id="KW-1185">Reference proteome</keyword>
<dbReference type="InterPro" id="IPR017853">
    <property type="entry name" value="GH"/>
</dbReference>
<dbReference type="STRING" id="105231.A0A1Y1IPT2"/>
<evidence type="ECO:0000313" key="7">
    <source>
        <dbReference type="Proteomes" id="UP000054558"/>
    </source>
</evidence>
<dbReference type="Gene3D" id="3.20.20.300">
    <property type="entry name" value="Glycoside hydrolase, family 3, N-terminal domain"/>
    <property type="match status" value="1"/>
</dbReference>
<organism evidence="6 7">
    <name type="scientific">Klebsormidium nitens</name>
    <name type="common">Green alga</name>
    <name type="synonym">Ulothrix nitens</name>
    <dbReference type="NCBI Taxonomy" id="105231"/>
    <lineage>
        <taxon>Eukaryota</taxon>
        <taxon>Viridiplantae</taxon>
        <taxon>Streptophyta</taxon>
        <taxon>Klebsormidiophyceae</taxon>
        <taxon>Klebsormidiales</taxon>
        <taxon>Klebsormidiaceae</taxon>
        <taxon>Klebsormidium</taxon>
    </lineage>
</organism>
<evidence type="ECO:0000313" key="6">
    <source>
        <dbReference type="EMBL" id="GAQ91499.1"/>
    </source>
</evidence>
<reference evidence="6 7" key="1">
    <citation type="journal article" date="2014" name="Nat. Commun.">
        <title>Klebsormidium flaccidum genome reveals primary factors for plant terrestrial adaptation.</title>
        <authorList>
            <person name="Hori K."/>
            <person name="Maruyama F."/>
            <person name="Fujisawa T."/>
            <person name="Togashi T."/>
            <person name="Yamamoto N."/>
            <person name="Seo M."/>
            <person name="Sato S."/>
            <person name="Yamada T."/>
            <person name="Mori H."/>
            <person name="Tajima N."/>
            <person name="Moriyama T."/>
            <person name="Ikeuchi M."/>
            <person name="Watanabe M."/>
            <person name="Wada H."/>
            <person name="Kobayashi K."/>
            <person name="Saito M."/>
            <person name="Masuda T."/>
            <person name="Sasaki-Sekimoto Y."/>
            <person name="Mashiguchi K."/>
            <person name="Awai K."/>
            <person name="Shimojima M."/>
            <person name="Masuda S."/>
            <person name="Iwai M."/>
            <person name="Nobusawa T."/>
            <person name="Narise T."/>
            <person name="Kondo S."/>
            <person name="Saito H."/>
            <person name="Sato R."/>
            <person name="Murakawa M."/>
            <person name="Ihara Y."/>
            <person name="Oshima-Yamada Y."/>
            <person name="Ohtaka K."/>
            <person name="Satoh M."/>
            <person name="Sonobe K."/>
            <person name="Ishii M."/>
            <person name="Ohtani R."/>
            <person name="Kanamori-Sato M."/>
            <person name="Honoki R."/>
            <person name="Miyazaki D."/>
            <person name="Mochizuki H."/>
            <person name="Umetsu J."/>
            <person name="Higashi K."/>
            <person name="Shibata D."/>
            <person name="Kamiya Y."/>
            <person name="Sato N."/>
            <person name="Nakamura Y."/>
            <person name="Tabata S."/>
            <person name="Ida S."/>
            <person name="Kurokawa K."/>
            <person name="Ohta H."/>
        </authorList>
    </citation>
    <scope>NUCLEOTIDE SEQUENCE [LARGE SCALE GENOMIC DNA]</scope>
    <source>
        <strain evidence="6 7">NIES-2285</strain>
    </source>
</reference>
<keyword evidence="2 6" id="KW-0378">Hydrolase</keyword>